<dbReference type="InterPro" id="IPR014718">
    <property type="entry name" value="GH-type_carb-bd"/>
</dbReference>
<dbReference type="SUPFAM" id="SSF74650">
    <property type="entry name" value="Galactose mutarotase-like"/>
    <property type="match status" value="1"/>
</dbReference>
<dbReference type="InterPro" id="IPR011013">
    <property type="entry name" value="Gal_mutarotase_sf_dom"/>
</dbReference>
<proteinExistence type="inferred from homology"/>
<keyword evidence="10 11" id="KW-0119">Carbohydrate metabolism</keyword>
<evidence type="ECO:0000256" key="2">
    <source>
        <dbReference type="ARBA" id="ARBA00001913"/>
    </source>
</evidence>
<dbReference type="PANTHER" id="PTHR10091:SF0">
    <property type="entry name" value="GALACTOSE MUTAROTASE"/>
    <property type="match status" value="1"/>
</dbReference>
<dbReference type="PROSITE" id="PS00545">
    <property type="entry name" value="ALDOSE_1_EPIMERASE"/>
    <property type="match status" value="1"/>
</dbReference>
<evidence type="ECO:0000256" key="5">
    <source>
        <dbReference type="ARBA" id="ARBA00011245"/>
    </source>
</evidence>
<evidence type="ECO:0000256" key="12">
    <source>
        <dbReference type="PIRSR" id="PIRSR005096-1"/>
    </source>
</evidence>
<dbReference type="CDD" id="cd09019">
    <property type="entry name" value="galactose_mutarotase_like"/>
    <property type="match status" value="1"/>
</dbReference>
<dbReference type="InterPro" id="IPR018052">
    <property type="entry name" value="Ald1_epimerase_CS"/>
</dbReference>
<protein>
    <recommendedName>
        <fullName evidence="7 11">Aldose 1-epimerase</fullName>
        <ecNumber evidence="6 11">5.1.3.3</ecNumber>
    </recommendedName>
</protein>
<keyword evidence="8" id="KW-0106">Calcium</keyword>
<dbReference type="GO" id="GO:0006006">
    <property type="term" value="P:glucose metabolic process"/>
    <property type="evidence" value="ECO:0007669"/>
    <property type="project" value="TreeGrafter"/>
</dbReference>
<comment type="cofactor">
    <cofactor evidence="2">
        <name>Ca(2+)</name>
        <dbReference type="ChEBI" id="CHEBI:29108"/>
    </cofactor>
</comment>
<comment type="caution">
    <text evidence="15">The sequence shown here is derived from an EMBL/GenBank/DDBJ whole genome shotgun (WGS) entry which is preliminary data.</text>
</comment>
<organism evidence="15 16">
    <name type="scientific">Candidatus Rikenella faecigallinarum</name>
    <dbReference type="NCBI Taxonomy" id="2838745"/>
    <lineage>
        <taxon>Bacteria</taxon>
        <taxon>Pseudomonadati</taxon>
        <taxon>Bacteroidota</taxon>
        <taxon>Bacteroidia</taxon>
        <taxon>Bacteroidales</taxon>
        <taxon>Rikenellaceae</taxon>
        <taxon>Rikenella</taxon>
    </lineage>
</organism>
<evidence type="ECO:0000256" key="6">
    <source>
        <dbReference type="ARBA" id="ARBA00013185"/>
    </source>
</evidence>
<evidence type="ECO:0000256" key="11">
    <source>
        <dbReference type="PIRNR" id="PIRNR005096"/>
    </source>
</evidence>
<evidence type="ECO:0000256" key="8">
    <source>
        <dbReference type="ARBA" id="ARBA00022837"/>
    </source>
</evidence>
<name>A0A9D1TYE7_9BACT</name>
<comment type="pathway">
    <text evidence="3 11">Carbohydrate metabolism; hexose metabolism.</text>
</comment>
<comment type="subunit">
    <text evidence="5">Monomer.</text>
</comment>
<comment type="similarity">
    <text evidence="4 11">Belongs to the aldose epimerase family.</text>
</comment>
<dbReference type="InterPro" id="IPR047215">
    <property type="entry name" value="Galactose_mutarotase-like"/>
</dbReference>
<feature type="active site" description="Proton acceptor" evidence="12">
    <location>
        <position position="336"/>
    </location>
</feature>
<keyword evidence="9 11" id="KW-0413">Isomerase</keyword>
<dbReference type="EMBL" id="DXHL01000033">
    <property type="protein sequence ID" value="HIW11296.1"/>
    <property type="molecule type" value="Genomic_DNA"/>
</dbReference>
<evidence type="ECO:0000256" key="13">
    <source>
        <dbReference type="PIRSR" id="PIRSR005096-2"/>
    </source>
</evidence>
<dbReference type="Gene3D" id="2.70.98.10">
    <property type="match status" value="1"/>
</dbReference>
<accession>A0A9D1TYE7</accession>
<dbReference type="PANTHER" id="PTHR10091">
    <property type="entry name" value="ALDOSE-1-EPIMERASE"/>
    <property type="match status" value="1"/>
</dbReference>
<dbReference type="NCBIfam" id="NF008277">
    <property type="entry name" value="PRK11055.1"/>
    <property type="match status" value="1"/>
</dbReference>
<dbReference type="PIRSF" id="PIRSF005096">
    <property type="entry name" value="GALM"/>
    <property type="match status" value="1"/>
</dbReference>
<dbReference type="InterPro" id="IPR008183">
    <property type="entry name" value="Aldose_1/G6P_1-epimerase"/>
</dbReference>
<reference evidence="15" key="2">
    <citation type="submission" date="2021-04" db="EMBL/GenBank/DDBJ databases">
        <authorList>
            <person name="Gilroy R."/>
        </authorList>
    </citation>
    <scope>NUCLEOTIDE SEQUENCE</scope>
    <source>
        <strain evidence="15">ChiBcec15-1070</strain>
    </source>
</reference>
<dbReference type="Proteomes" id="UP000823926">
    <property type="component" value="Unassembled WGS sequence"/>
</dbReference>
<evidence type="ECO:0000256" key="3">
    <source>
        <dbReference type="ARBA" id="ARBA00005028"/>
    </source>
</evidence>
<evidence type="ECO:0000256" key="1">
    <source>
        <dbReference type="ARBA" id="ARBA00001614"/>
    </source>
</evidence>
<evidence type="ECO:0000313" key="16">
    <source>
        <dbReference type="Proteomes" id="UP000823926"/>
    </source>
</evidence>
<comment type="catalytic activity">
    <reaction evidence="1 11">
        <text>alpha-D-glucose = beta-D-glucose</text>
        <dbReference type="Rhea" id="RHEA:10264"/>
        <dbReference type="ChEBI" id="CHEBI:15903"/>
        <dbReference type="ChEBI" id="CHEBI:17925"/>
        <dbReference type="EC" id="5.1.3.3"/>
    </reaction>
</comment>
<dbReference type="AlphaFoldDB" id="A0A9D1TYE7"/>
<evidence type="ECO:0000256" key="4">
    <source>
        <dbReference type="ARBA" id="ARBA00006206"/>
    </source>
</evidence>
<reference evidence="15" key="1">
    <citation type="journal article" date="2021" name="PeerJ">
        <title>Extensive microbial diversity within the chicken gut microbiome revealed by metagenomics and culture.</title>
        <authorList>
            <person name="Gilroy R."/>
            <person name="Ravi A."/>
            <person name="Getino M."/>
            <person name="Pursley I."/>
            <person name="Horton D.L."/>
            <person name="Alikhan N.F."/>
            <person name="Baker D."/>
            <person name="Gharbi K."/>
            <person name="Hall N."/>
            <person name="Watson M."/>
            <person name="Adriaenssens E.M."/>
            <person name="Foster-Nyarko E."/>
            <person name="Jarju S."/>
            <person name="Secka A."/>
            <person name="Antonio M."/>
            <person name="Oren A."/>
            <person name="Chaudhuri R.R."/>
            <person name="La Ragione R."/>
            <person name="Hildebrand F."/>
            <person name="Pallen M.J."/>
        </authorList>
    </citation>
    <scope>NUCLEOTIDE SEQUENCE</scope>
    <source>
        <strain evidence="15">ChiBcec15-1070</strain>
    </source>
</reference>
<feature type="active site" description="Proton donor" evidence="12">
    <location>
        <position position="188"/>
    </location>
</feature>
<sequence>MNEITQQVWGFTPVSPSGEGGGEPVVLYTMTNANGASVQLTNYSAAIVGVTVPDRLGKMADVVLGYDRWQSYIADGPAMGKSVGRYANRIAKGIFTLEGNTCQLAINNGPNHLHGGPTGFANRLWEGRVEGDRVVFGYHAADGEEGYPGGLYVEACYDWDDDNTLAITYYARLDDEATQPTIVNLTNHVYFNLNGHDSGSVLGHTLTLKASRYLPTDETAIPLAEAPASVEGTPMDFRTPHQLGERIDDASCQQLVWGKGYDHCWAIDGYPEVDSVLKNTTLLPAAELYSEESGRFVKVATTQPGIQIYTGNWLSGCPQSKSEGYAYSDRDGVAMECQAFPNTPNRPDFPSVVLHPGETYEQHINYEFGTR</sequence>
<gene>
    <name evidence="15" type="ORF">H9888_07355</name>
</gene>
<dbReference type="InterPro" id="IPR015443">
    <property type="entry name" value="Aldose_1-epimerase"/>
</dbReference>
<feature type="binding site" evidence="13">
    <location>
        <position position="262"/>
    </location>
    <ligand>
        <name>beta-D-galactose</name>
        <dbReference type="ChEBI" id="CHEBI:27667"/>
    </ligand>
</feature>
<dbReference type="GO" id="GO:0033499">
    <property type="term" value="P:galactose catabolic process via UDP-galactose, Leloir pathway"/>
    <property type="evidence" value="ECO:0007669"/>
    <property type="project" value="TreeGrafter"/>
</dbReference>
<evidence type="ECO:0000256" key="9">
    <source>
        <dbReference type="ARBA" id="ARBA00023235"/>
    </source>
</evidence>
<evidence type="ECO:0000256" key="10">
    <source>
        <dbReference type="ARBA" id="ARBA00023277"/>
    </source>
</evidence>
<evidence type="ECO:0000256" key="14">
    <source>
        <dbReference type="PIRSR" id="PIRSR005096-3"/>
    </source>
</evidence>
<evidence type="ECO:0000256" key="7">
    <source>
        <dbReference type="ARBA" id="ARBA00014165"/>
    </source>
</evidence>
<evidence type="ECO:0000313" key="15">
    <source>
        <dbReference type="EMBL" id="HIW11296.1"/>
    </source>
</evidence>
<dbReference type="GO" id="GO:0004034">
    <property type="term" value="F:aldose 1-epimerase activity"/>
    <property type="evidence" value="ECO:0007669"/>
    <property type="project" value="UniProtKB-EC"/>
</dbReference>
<dbReference type="EC" id="5.1.3.3" evidence="6 11"/>
<feature type="binding site" evidence="14">
    <location>
        <begin position="188"/>
        <end position="190"/>
    </location>
    <ligand>
        <name>beta-D-galactose</name>
        <dbReference type="ChEBI" id="CHEBI:27667"/>
    </ligand>
</feature>
<dbReference type="GO" id="GO:0030246">
    <property type="term" value="F:carbohydrate binding"/>
    <property type="evidence" value="ECO:0007669"/>
    <property type="project" value="InterPro"/>
</dbReference>
<dbReference type="Pfam" id="PF01263">
    <property type="entry name" value="Aldose_epim"/>
    <property type="match status" value="1"/>
</dbReference>
<feature type="binding site" evidence="14">
    <location>
        <begin position="88"/>
        <end position="89"/>
    </location>
    <ligand>
        <name>beta-D-galactose</name>
        <dbReference type="ChEBI" id="CHEBI:27667"/>
    </ligand>
</feature>